<dbReference type="EMBL" id="JAMKOV010000096">
    <property type="protein sequence ID" value="KAI8033858.1"/>
    <property type="molecule type" value="Genomic_DNA"/>
</dbReference>
<sequence length="75" mass="8507">MNIEHNSKHISHTPPPEVDYSKIMTLEEIEEELRNPVQDELIMSTPIGEDTLALVAASCTFPIYSDELLRIVDLL</sequence>
<comment type="caution">
    <text evidence="1">The sequence shown here is derived from an EMBL/GenBank/DDBJ whole genome shotgun (WGS) entry which is preliminary data.</text>
</comment>
<evidence type="ECO:0000313" key="1">
    <source>
        <dbReference type="EMBL" id="KAI8033858.1"/>
    </source>
</evidence>
<dbReference type="AlphaFoldDB" id="A0A9P9YBF1"/>
<accession>A0A9P9YBF1</accession>
<organism evidence="1 2">
    <name type="scientific">Drosophila gunungcola</name>
    <name type="common">fruit fly</name>
    <dbReference type="NCBI Taxonomy" id="103775"/>
    <lineage>
        <taxon>Eukaryota</taxon>
        <taxon>Metazoa</taxon>
        <taxon>Ecdysozoa</taxon>
        <taxon>Arthropoda</taxon>
        <taxon>Hexapoda</taxon>
        <taxon>Insecta</taxon>
        <taxon>Pterygota</taxon>
        <taxon>Neoptera</taxon>
        <taxon>Endopterygota</taxon>
        <taxon>Diptera</taxon>
        <taxon>Brachycera</taxon>
        <taxon>Muscomorpha</taxon>
        <taxon>Ephydroidea</taxon>
        <taxon>Drosophilidae</taxon>
        <taxon>Drosophila</taxon>
        <taxon>Sophophora</taxon>
    </lineage>
</organism>
<reference evidence="1" key="1">
    <citation type="journal article" date="2023" name="Genome Biol. Evol.">
        <title>Long-read-based Genome Assembly of Drosophila gunungcola Reveals Fewer Chemosensory Genes in Flower-breeding Species.</title>
        <authorList>
            <person name="Negi A."/>
            <person name="Liao B.Y."/>
            <person name="Yeh S.D."/>
        </authorList>
    </citation>
    <scope>NUCLEOTIDE SEQUENCE</scope>
    <source>
        <strain evidence="1">Sukarami</strain>
    </source>
</reference>
<proteinExistence type="predicted"/>
<keyword evidence="2" id="KW-1185">Reference proteome</keyword>
<name>A0A9P9YBF1_9MUSC</name>
<dbReference type="Proteomes" id="UP001059596">
    <property type="component" value="Unassembled WGS sequence"/>
</dbReference>
<gene>
    <name evidence="1" type="ORF">M5D96_013382</name>
</gene>
<protein>
    <submittedName>
        <fullName evidence="1">Uncharacterized protein</fullName>
    </submittedName>
</protein>
<evidence type="ECO:0000313" key="2">
    <source>
        <dbReference type="Proteomes" id="UP001059596"/>
    </source>
</evidence>